<dbReference type="EMBL" id="JADBGF010000001">
    <property type="protein sequence ID" value="MBE1602830.1"/>
    <property type="molecule type" value="Genomic_DNA"/>
</dbReference>
<organism evidence="1 2">
    <name type="scientific">Streptomyces stelliscabiei</name>
    <dbReference type="NCBI Taxonomy" id="146820"/>
    <lineage>
        <taxon>Bacteria</taxon>
        <taxon>Bacillati</taxon>
        <taxon>Actinomycetota</taxon>
        <taxon>Actinomycetes</taxon>
        <taxon>Kitasatosporales</taxon>
        <taxon>Streptomycetaceae</taxon>
        <taxon>Streptomyces</taxon>
    </lineage>
</organism>
<sequence length="52" mass="5583">MKAHSACWATVLDAPIYDGPGAQTTLERWHQVHGLLDKGVGLLDAPAACNWP</sequence>
<accession>A0A8I0PDC5</accession>
<proteinExistence type="predicted"/>
<comment type="caution">
    <text evidence="1">The sequence shown here is derived from an EMBL/GenBank/DDBJ whole genome shotgun (WGS) entry which is preliminary data.</text>
</comment>
<gene>
    <name evidence="1" type="ORF">H4687_008959</name>
</gene>
<reference evidence="1 2" key="1">
    <citation type="submission" date="2020-10" db="EMBL/GenBank/DDBJ databases">
        <title>Sequencing the genomes of 1000 actinobacteria strains.</title>
        <authorList>
            <person name="Klenk H.-P."/>
        </authorList>
    </citation>
    <scope>NUCLEOTIDE SEQUENCE [LARGE SCALE GENOMIC DNA]</scope>
    <source>
        <strain evidence="1 2">DSM 41803</strain>
    </source>
</reference>
<evidence type="ECO:0000313" key="2">
    <source>
        <dbReference type="Proteomes" id="UP000629287"/>
    </source>
</evidence>
<keyword evidence="2" id="KW-1185">Reference proteome</keyword>
<protein>
    <submittedName>
        <fullName evidence="1">Uncharacterized protein</fullName>
    </submittedName>
</protein>
<name>A0A8I0PDC5_9ACTN</name>
<dbReference type="AlphaFoldDB" id="A0A8I0PDC5"/>
<dbReference type="Proteomes" id="UP000629287">
    <property type="component" value="Unassembled WGS sequence"/>
</dbReference>
<evidence type="ECO:0000313" key="1">
    <source>
        <dbReference type="EMBL" id="MBE1602830.1"/>
    </source>
</evidence>